<accession>A0A0R3PY02</accession>
<dbReference type="AlphaFoldDB" id="A0A0R3PY02"/>
<dbReference type="EMBL" id="UYYA01004645">
    <property type="protein sequence ID" value="VDM62823.1"/>
    <property type="molecule type" value="Genomic_DNA"/>
</dbReference>
<reference evidence="1 2" key="2">
    <citation type="submission" date="2018-11" db="EMBL/GenBank/DDBJ databases">
        <authorList>
            <consortium name="Pathogen Informatics"/>
        </authorList>
    </citation>
    <scope>NUCLEOTIDE SEQUENCE [LARGE SCALE GENOMIC DNA]</scope>
    <source>
        <strain evidence="1 2">Costa Rica</strain>
    </source>
</reference>
<evidence type="ECO:0000313" key="2">
    <source>
        <dbReference type="Proteomes" id="UP000267027"/>
    </source>
</evidence>
<proteinExistence type="predicted"/>
<reference evidence="3" key="1">
    <citation type="submission" date="2017-02" db="UniProtKB">
        <authorList>
            <consortium name="WormBaseParasite"/>
        </authorList>
    </citation>
    <scope>IDENTIFICATION</scope>
</reference>
<evidence type="ECO:0000313" key="3">
    <source>
        <dbReference type="WBParaSite" id="ACOC_0001123701-mRNA-1"/>
    </source>
</evidence>
<keyword evidence="2" id="KW-1185">Reference proteome</keyword>
<name>A0A0R3PY02_ANGCS</name>
<protein>
    <submittedName>
        <fullName evidence="3">Clat_adaptor_s domain-containing protein</fullName>
    </submittedName>
</protein>
<evidence type="ECO:0000313" key="1">
    <source>
        <dbReference type="EMBL" id="VDM62823.1"/>
    </source>
</evidence>
<gene>
    <name evidence="1" type="ORF">ACOC_LOCUS11238</name>
</gene>
<dbReference type="OrthoDB" id="5805700at2759"/>
<dbReference type="WBParaSite" id="ACOC_0001123701-mRNA-1">
    <property type="protein sequence ID" value="ACOC_0001123701-mRNA-1"/>
    <property type="gene ID" value="ACOC_0001123701"/>
</dbReference>
<organism evidence="3">
    <name type="scientific">Angiostrongylus costaricensis</name>
    <name type="common">Nematode worm</name>
    <dbReference type="NCBI Taxonomy" id="334426"/>
    <lineage>
        <taxon>Eukaryota</taxon>
        <taxon>Metazoa</taxon>
        <taxon>Ecdysozoa</taxon>
        <taxon>Nematoda</taxon>
        <taxon>Chromadorea</taxon>
        <taxon>Rhabditida</taxon>
        <taxon>Rhabditina</taxon>
        <taxon>Rhabditomorpha</taxon>
        <taxon>Strongyloidea</taxon>
        <taxon>Metastrongylidae</taxon>
        <taxon>Angiostrongylus</taxon>
    </lineage>
</organism>
<dbReference type="Proteomes" id="UP000267027">
    <property type="component" value="Unassembled WGS sequence"/>
</dbReference>
<sequence length="71" mass="8274">MGKRVVNPFMDSIGKRMSGFQPYLALQKRFVVFHYTYNHTNEETIIILPYVVSSCGKYTRLVDSTDFVLHL</sequence>